<sequence>MATSEGWHFLPSGRLITAVLLVLFGYRLFRIINNLFIHPLAKIPGPRAWSASRLPLAWGIIKGSMLHDIQELHRKYGPVVRIAPNEVSFASEESWREILQHQPHQHQQQQFLKDSVWWGNQPGLPTSIVTAIEPEKHGRIRKIILPGFSASALRDQERAIQLYVNLLVDRLRDVIAEQQQQRKKTSSKEGEEKEKEKEEAATIDIVPWLNFTTFDIFGDLGFGEPFNCLLHAKYHPWIALLFNSMKVAAFVAAARLYPVGEFILLKCIPPTLRKMQMDHYQQIDDRVHRRINMEVKHPDIMSHVMRGIGQHDVPMSEISSTFMILTIAGSETTATTLSGTINYLVNNPDKLEALAREVRGQFASLEDITLDGLRTLPYLDAVLREGLRLCPPIPFMLPRRVPTSVAIQAYTMNRDPAHFHEPDSFLPERWLPGSNDAPDSPFRDDRRQAMQAFSLGPRSCVGQPLAWAELRLIVSKLVWAFDMEAVAEREKRVRWEDLRVFVLVEKRPIEIRMRARAVE</sequence>
<dbReference type="PROSITE" id="PS00086">
    <property type="entry name" value="CYTOCHROME_P450"/>
    <property type="match status" value="1"/>
</dbReference>
<keyword evidence="5 8" id="KW-0503">Monooxygenase</keyword>
<evidence type="ECO:0000256" key="1">
    <source>
        <dbReference type="ARBA" id="ARBA00001971"/>
    </source>
</evidence>
<dbReference type="SUPFAM" id="SSF48264">
    <property type="entry name" value="Cytochrome P450"/>
    <property type="match status" value="1"/>
</dbReference>
<comment type="caution">
    <text evidence="8">The sequence shown here is derived from an EMBL/GenBank/DDBJ whole genome shotgun (WGS) entry which is preliminary data.</text>
</comment>
<evidence type="ECO:0000256" key="4">
    <source>
        <dbReference type="ARBA" id="ARBA00023004"/>
    </source>
</evidence>
<dbReference type="InterPro" id="IPR036396">
    <property type="entry name" value="Cyt_P450_sf"/>
</dbReference>
<keyword evidence="7" id="KW-1133">Transmembrane helix</keyword>
<dbReference type="InterPro" id="IPR002401">
    <property type="entry name" value="Cyt_P450_E_grp-I"/>
</dbReference>
<keyword evidence="7" id="KW-0472">Membrane</keyword>
<comment type="similarity">
    <text evidence="5">Belongs to the cytochrome P450 family.</text>
</comment>
<evidence type="ECO:0000256" key="7">
    <source>
        <dbReference type="SAM" id="Phobius"/>
    </source>
</evidence>
<dbReference type="GO" id="GO:0004497">
    <property type="term" value="F:monooxygenase activity"/>
    <property type="evidence" value="ECO:0007669"/>
    <property type="project" value="UniProtKB-KW"/>
</dbReference>
<dbReference type="PANTHER" id="PTHR24305">
    <property type="entry name" value="CYTOCHROME P450"/>
    <property type="match status" value="1"/>
</dbReference>
<feature type="region of interest" description="Disordered" evidence="6">
    <location>
        <begin position="178"/>
        <end position="199"/>
    </location>
</feature>
<dbReference type="InterPro" id="IPR017972">
    <property type="entry name" value="Cyt_P450_CS"/>
</dbReference>
<keyword evidence="3 5" id="KW-0479">Metal-binding</keyword>
<keyword evidence="5" id="KW-0560">Oxidoreductase</keyword>
<evidence type="ECO:0000313" key="8">
    <source>
        <dbReference type="EMBL" id="KAK5991781.1"/>
    </source>
</evidence>
<dbReference type="InterPro" id="IPR001128">
    <property type="entry name" value="Cyt_P450"/>
</dbReference>
<evidence type="ECO:0000256" key="5">
    <source>
        <dbReference type="RuleBase" id="RU000461"/>
    </source>
</evidence>
<dbReference type="Proteomes" id="UP001338125">
    <property type="component" value="Unassembled WGS sequence"/>
</dbReference>
<dbReference type="CDD" id="cd11058">
    <property type="entry name" value="CYP60B-like"/>
    <property type="match status" value="1"/>
</dbReference>
<keyword evidence="7" id="KW-0812">Transmembrane</keyword>
<reference evidence="8 9" key="1">
    <citation type="submission" date="2024-01" db="EMBL/GenBank/DDBJ databases">
        <title>Complete genome of Cladobotryum mycophilum ATHUM6906.</title>
        <authorList>
            <person name="Christinaki A.C."/>
            <person name="Myridakis A.I."/>
            <person name="Kouvelis V.N."/>
        </authorList>
    </citation>
    <scope>NUCLEOTIDE SEQUENCE [LARGE SCALE GENOMIC DNA]</scope>
    <source>
        <strain evidence="8 9">ATHUM6906</strain>
    </source>
</reference>
<evidence type="ECO:0000313" key="9">
    <source>
        <dbReference type="Proteomes" id="UP001338125"/>
    </source>
</evidence>
<accession>A0ABR0SI11</accession>
<protein>
    <submittedName>
        <fullName evidence="8">Cytochrome P450 monooxygenase lcsI</fullName>
    </submittedName>
</protein>
<dbReference type="InterPro" id="IPR050121">
    <property type="entry name" value="Cytochrome_P450_monoxygenase"/>
</dbReference>
<keyword evidence="4 5" id="KW-0408">Iron</keyword>
<name>A0ABR0SI11_9HYPO</name>
<feature type="transmembrane region" description="Helical" evidence="7">
    <location>
        <begin position="12"/>
        <end position="29"/>
    </location>
</feature>
<organism evidence="8 9">
    <name type="scientific">Cladobotryum mycophilum</name>
    <dbReference type="NCBI Taxonomy" id="491253"/>
    <lineage>
        <taxon>Eukaryota</taxon>
        <taxon>Fungi</taxon>
        <taxon>Dikarya</taxon>
        <taxon>Ascomycota</taxon>
        <taxon>Pezizomycotina</taxon>
        <taxon>Sordariomycetes</taxon>
        <taxon>Hypocreomycetidae</taxon>
        <taxon>Hypocreales</taxon>
        <taxon>Hypocreaceae</taxon>
        <taxon>Cladobotryum</taxon>
    </lineage>
</organism>
<evidence type="ECO:0000256" key="3">
    <source>
        <dbReference type="ARBA" id="ARBA00022723"/>
    </source>
</evidence>
<keyword evidence="2 5" id="KW-0349">Heme</keyword>
<comment type="cofactor">
    <cofactor evidence="1">
        <name>heme</name>
        <dbReference type="ChEBI" id="CHEBI:30413"/>
    </cofactor>
</comment>
<dbReference type="Gene3D" id="1.10.630.10">
    <property type="entry name" value="Cytochrome P450"/>
    <property type="match status" value="1"/>
</dbReference>
<keyword evidence="9" id="KW-1185">Reference proteome</keyword>
<dbReference type="EMBL" id="JAVFKD010000013">
    <property type="protein sequence ID" value="KAK5991781.1"/>
    <property type="molecule type" value="Genomic_DNA"/>
</dbReference>
<dbReference type="PRINTS" id="PR00385">
    <property type="entry name" value="P450"/>
</dbReference>
<dbReference type="PANTHER" id="PTHR24305:SF199">
    <property type="entry name" value="P450, PUTATIVE (EUROFUNG)-RELATED"/>
    <property type="match status" value="1"/>
</dbReference>
<evidence type="ECO:0000256" key="2">
    <source>
        <dbReference type="ARBA" id="ARBA00022617"/>
    </source>
</evidence>
<proteinExistence type="inferred from homology"/>
<evidence type="ECO:0000256" key="6">
    <source>
        <dbReference type="SAM" id="MobiDB-lite"/>
    </source>
</evidence>
<dbReference type="Pfam" id="PF00067">
    <property type="entry name" value="p450"/>
    <property type="match status" value="1"/>
</dbReference>
<feature type="compositionally biased region" description="Basic and acidic residues" evidence="6">
    <location>
        <begin position="186"/>
        <end position="199"/>
    </location>
</feature>
<gene>
    <name evidence="8" type="ORF">PT974_07815</name>
</gene>
<dbReference type="PRINTS" id="PR00463">
    <property type="entry name" value="EP450I"/>
</dbReference>